<proteinExistence type="predicted"/>
<dbReference type="Proteomes" id="UP001054857">
    <property type="component" value="Unassembled WGS sequence"/>
</dbReference>
<dbReference type="AlphaFoldDB" id="A0AAD3DVV6"/>
<accession>A0AAD3DVV6</accession>
<reference evidence="1 2" key="1">
    <citation type="journal article" date="2021" name="Sci. Rep.">
        <title>Genome sequencing of the multicellular alga Astrephomene provides insights into convergent evolution of germ-soma differentiation.</title>
        <authorList>
            <person name="Yamashita S."/>
            <person name="Yamamoto K."/>
            <person name="Matsuzaki R."/>
            <person name="Suzuki S."/>
            <person name="Yamaguchi H."/>
            <person name="Hirooka S."/>
            <person name="Minakuchi Y."/>
            <person name="Miyagishima S."/>
            <person name="Kawachi M."/>
            <person name="Toyoda A."/>
            <person name="Nozaki H."/>
        </authorList>
    </citation>
    <scope>NUCLEOTIDE SEQUENCE [LARGE SCALE GENOMIC DNA]</scope>
    <source>
        <strain evidence="1 2">NIES-4017</strain>
    </source>
</reference>
<protein>
    <submittedName>
        <fullName evidence="1">Uncharacterized protein</fullName>
    </submittedName>
</protein>
<organism evidence="1 2">
    <name type="scientific">Astrephomene gubernaculifera</name>
    <dbReference type="NCBI Taxonomy" id="47775"/>
    <lineage>
        <taxon>Eukaryota</taxon>
        <taxon>Viridiplantae</taxon>
        <taxon>Chlorophyta</taxon>
        <taxon>core chlorophytes</taxon>
        <taxon>Chlorophyceae</taxon>
        <taxon>CS clade</taxon>
        <taxon>Chlamydomonadales</taxon>
        <taxon>Astrephomenaceae</taxon>
        <taxon>Astrephomene</taxon>
    </lineage>
</organism>
<dbReference type="PANTHER" id="PTHR20961">
    <property type="entry name" value="GLYCOSYLTRANSFERASE"/>
    <property type="match status" value="1"/>
</dbReference>
<sequence length="558" mass="62739">MIASTVTLPIRAYRREGCRNVDMQGLRSVWQGLSIVFALLLCSVSCSSAANGSIAVDGRGLRHPIPSHIMKWNDKLDVQKWLDAVREEITKKGTVPIDSNCDAQFGQGYLDKWKAAKKDVCKPGGKSTYSCYAHPPSSRGNNVGSMFCTATNLILDSADFIGDIMTNPAARFPNPKKGSARVACSLPDPLPWTRQQVADQHTDRWLYDALTAAPADEVEATCSDPRRTVPHPVYFMTRMDTTNAFHHFEEIVNFFAALWLFPDKQLLQQGIAVVMFDGHPPGFYLELWRRAAYPYRIRFLRSRPYPPGTCFKHVLLASMPHRSLYTHFWPGMQTSCRSLVFSAVMGWAHALMADTRPESYTWPDGQHRQNEDTVVGRVTWVSRRHFEAANKGRMNSWQMQRMLNNEDAVVPALSAAVTQWNARSCLRQPGAADCRRLPVYFEFGTMELGDHRWYPEQLSTLSRTNVLMAVHGAGVFNEVWLRPATSSVIEVMHNAGGNYHYRNIAAFLGLPYSDMGSAHDPAQLAAKLTEVMDETARRMAAEHQRKRAAEKAAAERDA</sequence>
<name>A0AAD3DVV6_9CHLO</name>
<dbReference type="GO" id="GO:0016757">
    <property type="term" value="F:glycosyltransferase activity"/>
    <property type="evidence" value="ECO:0007669"/>
    <property type="project" value="InterPro"/>
</dbReference>
<comment type="caution">
    <text evidence="1">The sequence shown here is derived from an EMBL/GenBank/DDBJ whole genome shotgun (WGS) entry which is preliminary data.</text>
</comment>
<evidence type="ECO:0000313" key="1">
    <source>
        <dbReference type="EMBL" id="GFR47622.1"/>
    </source>
</evidence>
<dbReference type="InterPro" id="IPR007657">
    <property type="entry name" value="Glycosyltransferase_61"/>
</dbReference>
<dbReference type="EMBL" id="BMAR01000019">
    <property type="protein sequence ID" value="GFR47622.1"/>
    <property type="molecule type" value="Genomic_DNA"/>
</dbReference>
<dbReference type="PANTHER" id="PTHR20961:SF38">
    <property type="entry name" value="PROTEIN O-LINKED-MANNOSE BETA-1,4-N-ACETYLGLUCOSAMINYLTRANSFERASE 2"/>
    <property type="match status" value="1"/>
</dbReference>
<evidence type="ECO:0000313" key="2">
    <source>
        <dbReference type="Proteomes" id="UP001054857"/>
    </source>
</evidence>
<keyword evidence="2" id="KW-1185">Reference proteome</keyword>
<gene>
    <name evidence="1" type="ORF">Agub_g9361</name>
</gene>